<comment type="caution">
    <text evidence="2">The sequence shown here is derived from an EMBL/GenBank/DDBJ whole genome shotgun (WGS) entry which is preliminary data.</text>
</comment>
<dbReference type="AlphaFoldDB" id="A0A016U088"/>
<proteinExistence type="predicted"/>
<gene>
    <name evidence="2" type="primary">Acey_s0068.g250</name>
    <name evidence="2" type="ORF">Y032_0068g250</name>
</gene>
<name>A0A016U088_9BILA</name>
<dbReference type="EMBL" id="JARK01001404">
    <property type="protein sequence ID" value="EYC08008.1"/>
    <property type="molecule type" value="Genomic_DNA"/>
</dbReference>
<feature type="region of interest" description="Disordered" evidence="1">
    <location>
        <begin position="351"/>
        <end position="389"/>
    </location>
</feature>
<dbReference type="Proteomes" id="UP000024635">
    <property type="component" value="Unassembled WGS sequence"/>
</dbReference>
<feature type="compositionally biased region" description="Basic and acidic residues" evidence="1">
    <location>
        <begin position="209"/>
        <end position="226"/>
    </location>
</feature>
<sequence length="430" mass="48523">MGLAYIWTDDFTESISNFPVFTQSRPTVNNYQAPHFGNPHSNSCSGSDMWLFPSNHPQTLAEKSRAMKQVEITDSKPRTLQQVSIDQSKTPIQVSLDQSKPQLQQVELKEEQRSSYLPFNLHLLPKLILDKGPTDNACNKTDGTTTTSGGSVKQKSLTEKTEETIATEEGVKRRKKKSRVKLRGRISNVKKKTREKCKVRRRKSRGSKHHSEMKTAKSRDSAEEHSISTTPVKARTPVSGTPNGANDSRVLVQKKISDIPEIDYGMEYTEYEVVDAPTSPAIVEILNRPGKKPRRKNKLSSEVPFDTEGSEYKTIDTYDSLADPQKDTTCTTATQIGTKLDLTKTVSFDAEEENNTKERRRHRKKKSKITGGKKKSSKNVQVEHNSNEIEARRISSTERIIELDDVSTGLVMIRYKHSYRLALREQRGGA</sequence>
<evidence type="ECO:0000256" key="1">
    <source>
        <dbReference type="SAM" id="MobiDB-lite"/>
    </source>
</evidence>
<feature type="compositionally biased region" description="Low complexity" evidence="1">
    <location>
        <begin position="140"/>
        <end position="155"/>
    </location>
</feature>
<protein>
    <submittedName>
        <fullName evidence="2">Uncharacterized protein</fullName>
    </submittedName>
</protein>
<feature type="region of interest" description="Disordered" evidence="1">
    <location>
        <begin position="138"/>
        <end position="246"/>
    </location>
</feature>
<accession>A0A016U088</accession>
<feature type="compositionally biased region" description="Basic residues" evidence="1">
    <location>
        <begin position="358"/>
        <end position="377"/>
    </location>
</feature>
<organism evidence="2 3">
    <name type="scientific">Ancylostoma ceylanicum</name>
    <dbReference type="NCBI Taxonomy" id="53326"/>
    <lineage>
        <taxon>Eukaryota</taxon>
        <taxon>Metazoa</taxon>
        <taxon>Ecdysozoa</taxon>
        <taxon>Nematoda</taxon>
        <taxon>Chromadorea</taxon>
        <taxon>Rhabditida</taxon>
        <taxon>Rhabditina</taxon>
        <taxon>Rhabditomorpha</taxon>
        <taxon>Strongyloidea</taxon>
        <taxon>Ancylostomatidae</taxon>
        <taxon>Ancylostomatinae</taxon>
        <taxon>Ancylostoma</taxon>
    </lineage>
</organism>
<feature type="compositionally biased region" description="Basic residues" evidence="1">
    <location>
        <begin position="172"/>
        <end position="208"/>
    </location>
</feature>
<keyword evidence="3" id="KW-1185">Reference proteome</keyword>
<reference evidence="3" key="1">
    <citation type="journal article" date="2015" name="Nat. Genet.">
        <title>The genome and transcriptome of the zoonotic hookworm Ancylostoma ceylanicum identify infection-specific gene families.</title>
        <authorList>
            <person name="Schwarz E.M."/>
            <person name="Hu Y."/>
            <person name="Antoshechkin I."/>
            <person name="Miller M.M."/>
            <person name="Sternberg P.W."/>
            <person name="Aroian R.V."/>
        </authorList>
    </citation>
    <scope>NUCLEOTIDE SEQUENCE</scope>
    <source>
        <strain evidence="3">HY135</strain>
    </source>
</reference>
<evidence type="ECO:0000313" key="3">
    <source>
        <dbReference type="Proteomes" id="UP000024635"/>
    </source>
</evidence>
<dbReference type="OrthoDB" id="5909782at2759"/>
<evidence type="ECO:0000313" key="2">
    <source>
        <dbReference type="EMBL" id="EYC08008.1"/>
    </source>
</evidence>